<evidence type="ECO:0000256" key="1">
    <source>
        <dbReference type="ARBA" id="ARBA00004496"/>
    </source>
</evidence>
<evidence type="ECO:0000256" key="6">
    <source>
        <dbReference type="ARBA" id="ARBA00022636"/>
    </source>
</evidence>
<keyword evidence="16" id="KW-1185">Reference proteome</keyword>
<keyword evidence="7" id="KW-0805">Transcription regulation</keyword>
<dbReference type="PRINTS" id="PR00034">
    <property type="entry name" value="HTHCRP"/>
</dbReference>
<dbReference type="PROSITE" id="PS50042">
    <property type="entry name" value="CNMP_BINDING_3"/>
    <property type="match status" value="1"/>
</dbReference>
<keyword evidence="5" id="KW-0021">Allosteric enzyme</keyword>
<dbReference type="SMART" id="SM00419">
    <property type="entry name" value="HTH_CRP"/>
    <property type="match status" value="1"/>
</dbReference>
<dbReference type="Pfam" id="PF00027">
    <property type="entry name" value="cNMP_binding"/>
    <property type="match status" value="1"/>
</dbReference>
<dbReference type="Gene3D" id="1.10.10.10">
    <property type="entry name" value="Winged helix-like DNA-binding domain superfamily/Winged helix DNA-binding domain"/>
    <property type="match status" value="1"/>
</dbReference>
<sequence length="246" mass="27029">MMQECAVPPPDDDGDEYRFCSTCAFGSVCIAGDVDKTALRDLHCLVEHVGTFHAGDTIFRTGARFGAIYAVRTGTVKTRLIDLGGRELVLGFHLPGELIGLNAIEPEVYPCDAVALDEVEVCRFSFPALATLAARVPAIQRELFRRLSRDIGSAALLAGDYSADERLAAFLIGFSRRCAERGHPADTLRLAMSRGDVANYLRLAAETVSRVLRRFQDQGLIRVDARHVTIARPAQLFELARPILQR</sequence>
<dbReference type="PANTHER" id="PTHR24567">
    <property type="entry name" value="CRP FAMILY TRANSCRIPTIONAL REGULATORY PROTEIN"/>
    <property type="match status" value="1"/>
</dbReference>
<evidence type="ECO:0000313" key="15">
    <source>
        <dbReference type="EMBL" id="MFC4821424.1"/>
    </source>
</evidence>
<keyword evidence="4" id="KW-0678">Repressor</keyword>
<evidence type="ECO:0000259" key="14">
    <source>
        <dbReference type="PROSITE" id="PS51063"/>
    </source>
</evidence>
<keyword evidence="8" id="KW-0843">Virulence</keyword>
<dbReference type="InterPro" id="IPR036388">
    <property type="entry name" value="WH-like_DNA-bd_sf"/>
</dbReference>
<name>A0ABV9QYD8_9GAMM</name>
<evidence type="ECO:0000256" key="4">
    <source>
        <dbReference type="ARBA" id="ARBA00022491"/>
    </source>
</evidence>
<feature type="domain" description="HTH crp-type" evidence="14">
    <location>
        <begin position="161"/>
        <end position="234"/>
    </location>
</feature>
<dbReference type="SUPFAM" id="SSF46785">
    <property type="entry name" value="Winged helix' DNA-binding domain"/>
    <property type="match status" value="1"/>
</dbReference>
<dbReference type="EMBL" id="JBHSHD010000010">
    <property type="protein sequence ID" value="MFC4821424.1"/>
    <property type="molecule type" value="Genomic_DNA"/>
</dbReference>
<evidence type="ECO:0000256" key="7">
    <source>
        <dbReference type="ARBA" id="ARBA00023015"/>
    </source>
</evidence>
<keyword evidence="11" id="KW-0804">Transcription</keyword>
<evidence type="ECO:0000259" key="13">
    <source>
        <dbReference type="PROSITE" id="PS50042"/>
    </source>
</evidence>
<dbReference type="PANTHER" id="PTHR24567:SF75">
    <property type="entry name" value="FUMARATE AND NITRATE REDUCTION REGULATORY PROTEIN"/>
    <property type="match status" value="1"/>
</dbReference>
<evidence type="ECO:0000256" key="9">
    <source>
        <dbReference type="ARBA" id="ARBA00023125"/>
    </source>
</evidence>
<comment type="subcellular location">
    <subcellularLocation>
        <location evidence="1">Cytoplasm</location>
    </subcellularLocation>
</comment>
<dbReference type="InterPro" id="IPR014710">
    <property type="entry name" value="RmlC-like_jellyroll"/>
</dbReference>
<dbReference type="SMART" id="SM00100">
    <property type="entry name" value="cNMP"/>
    <property type="match status" value="1"/>
</dbReference>
<keyword evidence="9" id="KW-0238">DNA-binding</keyword>
<keyword evidence="10" id="KW-0010">Activator</keyword>
<dbReference type="InterPro" id="IPR036390">
    <property type="entry name" value="WH_DNA-bd_sf"/>
</dbReference>
<evidence type="ECO:0000256" key="8">
    <source>
        <dbReference type="ARBA" id="ARBA00023026"/>
    </source>
</evidence>
<dbReference type="CDD" id="cd00038">
    <property type="entry name" value="CAP_ED"/>
    <property type="match status" value="1"/>
</dbReference>
<comment type="caution">
    <text evidence="15">The sequence shown here is derived from an EMBL/GenBank/DDBJ whole genome shotgun (WGS) entry which is preliminary data.</text>
</comment>
<dbReference type="Pfam" id="PF13545">
    <property type="entry name" value="HTH_Crp_2"/>
    <property type="match status" value="1"/>
</dbReference>
<evidence type="ECO:0000256" key="2">
    <source>
        <dbReference type="ARBA" id="ARBA00011738"/>
    </source>
</evidence>
<keyword evidence="6" id="KW-0973">c-di-GMP</keyword>
<comment type="subunit">
    <text evidence="2">Homodimer.</text>
</comment>
<dbReference type="Proteomes" id="UP001595886">
    <property type="component" value="Unassembled WGS sequence"/>
</dbReference>
<evidence type="ECO:0000256" key="11">
    <source>
        <dbReference type="ARBA" id="ARBA00023163"/>
    </source>
</evidence>
<evidence type="ECO:0000256" key="10">
    <source>
        <dbReference type="ARBA" id="ARBA00023159"/>
    </source>
</evidence>
<evidence type="ECO:0000256" key="12">
    <source>
        <dbReference type="ARBA" id="ARBA00031697"/>
    </source>
</evidence>
<dbReference type="PROSITE" id="PS51063">
    <property type="entry name" value="HTH_CRP_2"/>
    <property type="match status" value="1"/>
</dbReference>
<dbReference type="Gene3D" id="2.60.120.10">
    <property type="entry name" value="Jelly Rolls"/>
    <property type="match status" value="1"/>
</dbReference>
<evidence type="ECO:0000256" key="5">
    <source>
        <dbReference type="ARBA" id="ARBA00022533"/>
    </source>
</evidence>
<dbReference type="InterPro" id="IPR000595">
    <property type="entry name" value="cNMP-bd_dom"/>
</dbReference>
<protein>
    <recommendedName>
        <fullName evidence="3">CRP-like protein Clp</fullName>
    </recommendedName>
    <alternativeName>
        <fullName evidence="12">Catabolite activation-like protein</fullName>
    </alternativeName>
</protein>
<dbReference type="SUPFAM" id="SSF51206">
    <property type="entry name" value="cAMP-binding domain-like"/>
    <property type="match status" value="1"/>
</dbReference>
<proteinExistence type="predicted"/>
<feature type="domain" description="Cyclic nucleotide-binding" evidence="13">
    <location>
        <begin position="30"/>
        <end position="147"/>
    </location>
</feature>
<gene>
    <name evidence="15" type="ORF">ACFO6Q_13910</name>
</gene>
<dbReference type="InterPro" id="IPR050397">
    <property type="entry name" value="Env_Response_Regulators"/>
</dbReference>
<dbReference type="CDD" id="cd00092">
    <property type="entry name" value="HTH_CRP"/>
    <property type="match status" value="1"/>
</dbReference>
<evidence type="ECO:0000313" key="16">
    <source>
        <dbReference type="Proteomes" id="UP001595886"/>
    </source>
</evidence>
<dbReference type="InterPro" id="IPR012318">
    <property type="entry name" value="HTH_CRP"/>
</dbReference>
<evidence type="ECO:0000256" key="3">
    <source>
        <dbReference type="ARBA" id="ARBA00020769"/>
    </source>
</evidence>
<organism evidence="15 16">
    <name type="scientific">Dokdonella ginsengisoli</name>
    <dbReference type="NCBI Taxonomy" id="363846"/>
    <lineage>
        <taxon>Bacteria</taxon>
        <taxon>Pseudomonadati</taxon>
        <taxon>Pseudomonadota</taxon>
        <taxon>Gammaproteobacteria</taxon>
        <taxon>Lysobacterales</taxon>
        <taxon>Rhodanobacteraceae</taxon>
        <taxon>Dokdonella</taxon>
    </lineage>
</organism>
<dbReference type="InterPro" id="IPR018490">
    <property type="entry name" value="cNMP-bd_dom_sf"/>
</dbReference>
<accession>A0ABV9QYD8</accession>
<reference evidence="16" key="1">
    <citation type="journal article" date="2019" name="Int. J. Syst. Evol. Microbiol.">
        <title>The Global Catalogue of Microorganisms (GCM) 10K type strain sequencing project: providing services to taxonomists for standard genome sequencing and annotation.</title>
        <authorList>
            <consortium name="The Broad Institute Genomics Platform"/>
            <consortium name="The Broad Institute Genome Sequencing Center for Infectious Disease"/>
            <person name="Wu L."/>
            <person name="Ma J."/>
        </authorList>
    </citation>
    <scope>NUCLEOTIDE SEQUENCE [LARGE SCALE GENOMIC DNA]</scope>
    <source>
        <strain evidence="16">CCUG 30340</strain>
    </source>
</reference>